<comment type="caution">
    <text evidence="3">The sequence shown here is derived from an EMBL/GenBank/DDBJ whole genome shotgun (WGS) entry which is preliminary data.</text>
</comment>
<dbReference type="Gene3D" id="3.10.129.10">
    <property type="entry name" value="Hotdog Thioesterase"/>
    <property type="match status" value="1"/>
</dbReference>
<dbReference type="Pfam" id="PF03061">
    <property type="entry name" value="4HBT"/>
    <property type="match status" value="1"/>
</dbReference>
<dbReference type="PANTHER" id="PTHR47260">
    <property type="entry name" value="UPF0644 PROTEIN PB2B4.06"/>
    <property type="match status" value="1"/>
</dbReference>
<reference evidence="3 4" key="1">
    <citation type="submission" date="2019-09" db="EMBL/GenBank/DDBJ databases">
        <title>Draft genome of the ectomycorrhizal ascomycete Sphaerosporella brunnea.</title>
        <authorList>
            <consortium name="DOE Joint Genome Institute"/>
            <person name="Benucci G.M."/>
            <person name="Marozzi G."/>
            <person name="Antonielli L."/>
            <person name="Sanchez S."/>
            <person name="Marco P."/>
            <person name="Wang X."/>
            <person name="Falini L.B."/>
            <person name="Barry K."/>
            <person name="Haridas S."/>
            <person name="Lipzen A."/>
            <person name="Labutti K."/>
            <person name="Grigoriev I.V."/>
            <person name="Murat C."/>
            <person name="Martin F."/>
            <person name="Albertini E."/>
            <person name="Donnini D."/>
            <person name="Bonito G."/>
        </authorList>
    </citation>
    <scope>NUCLEOTIDE SEQUENCE [LARGE SCALE GENOMIC DNA]</scope>
    <source>
        <strain evidence="3 4">Sb_GMNB300</strain>
    </source>
</reference>
<dbReference type="SUPFAM" id="SSF54637">
    <property type="entry name" value="Thioesterase/thiol ester dehydrase-isomerase"/>
    <property type="match status" value="1"/>
</dbReference>
<dbReference type="OrthoDB" id="506431at2759"/>
<dbReference type="EMBL" id="VXIS01000350">
    <property type="protein sequence ID" value="KAA8894298.1"/>
    <property type="molecule type" value="Genomic_DNA"/>
</dbReference>
<dbReference type="InterPro" id="IPR029069">
    <property type="entry name" value="HotDog_dom_sf"/>
</dbReference>
<evidence type="ECO:0000256" key="1">
    <source>
        <dbReference type="SAM" id="MobiDB-lite"/>
    </source>
</evidence>
<feature type="domain" description="Thioesterase" evidence="2">
    <location>
        <begin position="112"/>
        <end position="170"/>
    </location>
</feature>
<feature type="region of interest" description="Disordered" evidence="1">
    <location>
        <begin position="1"/>
        <end position="29"/>
    </location>
</feature>
<protein>
    <submittedName>
        <fullName evidence="3">HotDog domain-containing protein</fullName>
    </submittedName>
</protein>
<proteinExistence type="predicted"/>
<dbReference type="InParanoid" id="A0A5J5EHW2"/>
<evidence type="ECO:0000313" key="4">
    <source>
        <dbReference type="Proteomes" id="UP000326924"/>
    </source>
</evidence>
<dbReference type="InterPro" id="IPR006683">
    <property type="entry name" value="Thioestr_dom"/>
</dbReference>
<sequence length="197" mass="21462">METAINTLPEATTENSSAPYYQPGSSTPPQYHPDFTAHPWALALLKSPNVRHRRDWLRCDYSDNTDTLLRRTVAATDSFRAYAALTQYHPETGMIENLNLISLGTDLNAHQNLLHGGIVATLLDEIVGAAAGLGFTAYLNVSFKKPVKTPAVVLLRSRVVKQEGRKIICAGSLEDGMGGMYASAEGMYVQPSGKLKL</sequence>
<evidence type="ECO:0000313" key="3">
    <source>
        <dbReference type="EMBL" id="KAA8894298.1"/>
    </source>
</evidence>
<dbReference type="PANTHER" id="PTHR47260:SF3">
    <property type="entry name" value="THIOESTERASE FAMILY PROTEIN (AFU_ORTHOLOGUE AFUA_7G03960)"/>
    <property type="match status" value="1"/>
</dbReference>
<dbReference type="Proteomes" id="UP000326924">
    <property type="component" value="Unassembled WGS sequence"/>
</dbReference>
<organism evidence="3 4">
    <name type="scientific">Sphaerosporella brunnea</name>
    <dbReference type="NCBI Taxonomy" id="1250544"/>
    <lineage>
        <taxon>Eukaryota</taxon>
        <taxon>Fungi</taxon>
        <taxon>Dikarya</taxon>
        <taxon>Ascomycota</taxon>
        <taxon>Pezizomycotina</taxon>
        <taxon>Pezizomycetes</taxon>
        <taxon>Pezizales</taxon>
        <taxon>Pyronemataceae</taxon>
        <taxon>Sphaerosporella</taxon>
    </lineage>
</organism>
<evidence type="ECO:0000259" key="2">
    <source>
        <dbReference type="Pfam" id="PF03061"/>
    </source>
</evidence>
<accession>A0A5J5EHW2</accession>
<dbReference type="AlphaFoldDB" id="A0A5J5EHW2"/>
<keyword evidence="4" id="KW-1185">Reference proteome</keyword>
<gene>
    <name evidence="3" type="ORF">FN846DRAFT_429132</name>
</gene>
<dbReference type="CDD" id="cd03443">
    <property type="entry name" value="PaaI_thioesterase"/>
    <property type="match status" value="1"/>
</dbReference>
<name>A0A5J5EHW2_9PEZI</name>
<dbReference type="InterPro" id="IPR052061">
    <property type="entry name" value="PTE-AB_protein"/>
</dbReference>